<reference evidence="2 3" key="1">
    <citation type="submission" date="2024-04" db="EMBL/GenBank/DDBJ databases">
        <title>WGS of bacteria from Torrens River.</title>
        <authorList>
            <person name="Wyrsch E.R."/>
            <person name="Drigo B."/>
        </authorList>
    </citation>
    <scope>NUCLEOTIDE SEQUENCE [LARGE SCALE GENOMIC DNA]</scope>
    <source>
        <strain evidence="2 3">TWI391</strain>
    </source>
</reference>
<feature type="domain" description="Uracil-DNA glycosylase-like" evidence="1">
    <location>
        <begin position="7"/>
        <end position="158"/>
    </location>
</feature>
<dbReference type="Gene3D" id="3.40.470.10">
    <property type="entry name" value="Uracil-DNA glycosylase-like domain"/>
    <property type="match status" value="1"/>
</dbReference>
<sequence>MFKQSFLPIQNNDIEVLILGSLPGDRSLQAQEYYAHPQNRFWKLIQRIFNITDFHSYSEKLNILLENRIGLWDVCAQAKRKGSMDLDILEEIPNDLTTFFSQHPHLHTIIFNGQKARKVFDKHFKKADQYQYYTLPSTSPANAQYSLEKLLLEWQLIFKKD</sequence>
<accession>A0ABV0BMY7</accession>
<evidence type="ECO:0000313" key="3">
    <source>
        <dbReference type="Proteomes" id="UP001409291"/>
    </source>
</evidence>
<dbReference type="EC" id="3.2.2.15" evidence="2"/>
<evidence type="ECO:0000313" key="2">
    <source>
        <dbReference type="EMBL" id="MEN5376161.1"/>
    </source>
</evidence>
<dbReference type="InterPro" id="IPR005122">
    <property type="entry name" value="Uracil-DNA_glycosylase-like"/>
</dbReference>
<dbReference type="CDD" id="cd10032">
    <property type="entry name" value="UDG-F6_HDG"/>
    <property type="match status" value="1"/>
</dbReference>
<dbReference type="EMBL" id="JBDJNQ010000001">
    <property type="protein sequence ID" value="MEN5376161.1"/>
    <property type="molecule type" value="Genomic_DNA"/>
</dbReference>
<proteinExistence type="predicted"/>
<comment type="caution">
    <text evidence="2">The sequence shown here is derived from an EMBL/GenBank/DDBJ whole genome shotgun (WGS) entry which is preliminary data.</text>
</comment>
<dbReference type="InterPro" id="IPR036895">
    <property type="entry name" value="Uracil-DNA_glycosylase-like_sf"/>
</dbReference>
<evidence type="ECO:0000259" key="1">
    <source>
        <dbReference type="SMART" id="SM00986"/>
    </source>
</evidence>
<organism evidence="2 3">
    <name type="scientific">Sphingobacterium kitahiroshimense</name>
    <dbReference type="NCBI Taxonomy" id="470446"/>
    <lineage>
        <taxon>Bacteria</taxon>
        <taxon>Pseudomonadati</taxon>
        <taxon>Bacteroidota</taxon>
        <taxon>Sphingobacteriia</taxon>
        <taxon>Sphingobacteriales</taxon>
        <taxon>Sphingobacteriaceae</taxon>
        <taxon>Sphingobacterium</taxon>
    </lineage>
</organism>
<dbReference type="GO" id="GO:0033958">
    <property type="term" value="F:DNA-deoxyinosine glycosylase activity"/>
    <property type="evidence" value="ECO:0007669"/>
    <property type="project" value="UniProtKB-EC"/>
</dbReference>
<protein>
    <submittedName>
        <fullName evidence="2">DNA-deoxyinosine glycosylase</fullName>
        <ecNumber evidence="2">3.2.2.15</ecNumber>
    </submittedName>
</protein>
<dbReference type="InterPro" id="IPR026353">
    <property type="entry name" value="Hypoxan-DNA_Glyclase"/>
</dbReference>
<dbReference type="NCBIfam" id="TIGR04274">
    <property type="entry name" value="hypoxanDNAglyco"/>
    <property type="match status" value="1"/>
</dbReference>
<keyword evidence="2" id="KW-0326">Glycosidase</keyword>
<dbReference type="SUPFAM" id="SSF52141">
    <property type="entry name" value="Uracil-DNA glycosylase-like"/>
    <property type="match status" value="1"/>
</dbReference>
<dbReference type="Proteomes" id="UP001409291">
    <property type="component" value="Unassembled WGS sequence"/>
</dbReference>
<dbReference type="Pfam" id="PF03167">
    <property type="entry name" value="UDG"/>
    <property type="match status" value="1"/>
</dbReference>
<dbReference type="SMART" id="SM00986">
    <property type="entry name" value="UDG"/>
    <property type="match status" value="1"/>
</dbReference>
<gene>
    <name evidence="2" type="ORF">ABE541_02705</name>
</gene>
<name>A0ABV0BMY7_9SPHI</name>
<keyword evidence="2" id="KW-0378">Hydrolase</keyword>
<dbReference type="SMART" id="SM00987">
    <property type="entry name" value="UreE_C"/>
    <property type="match status" value="1"/>
</dbReference>
<keyword evidence="3" id="KW-1185">Reference proteome</keyword>
<dbReference type="RefSeq" id="WP_031289756.1">
    <property type="nucleotide sequence ID" value="NZ_JBDJLH010000005.1"/>
</dbReference>